<accession>A0ABX6P3T4</accession>
<reference evidence="11 12" key="2">
    <citation type="submission" date="2020-05" db="EMBL/GenBank/DDBJ databases">
        <authorList>
            <person name="Khan S.A."/>
            <person name="Jeon C.O."/>
            <person name="Chun B.H."/>
        </authorList>
    </citation>
    <scope>NUCLEOTIDE SEQUENCE [LARGE SCALE GENOMIC DNA]</scope>
    <source>
        <strain evidence="11 12">H242</strain>
    </source>
</reference>
<evidence type="ECO:0000259" key="10">
    <source>
        <dbReference type="PROSITE" id="PS51196"/>
    </source>
</evidence>
<dbReference type="PROSITE" id="PS51196">
    <property type="entry name" value="SECA_MOTOR_DEAD"/>
    <property type="match status" value="1"/>
</dbReference>
<dbReference type="PANTHER" id="PTHR30612">
    <property type="entry name" value="SECA INNER MEMBRANE COMPONENT OF SEC PROTEIN SECRETION SYSTEM"/>
    <property type="match status" value="1"/>
</dbReference>
<organism evidence="11 12">
    <name type="scientific">Ramlibacter terrae</name>
    <dbReference type="NCBI Taxonomy" id="2732511"/>
    <lineage>
        <taxon>Bacteria</taxon>
        <taxon>Pseudomonadati</taxon>
        <taxon>Pseudomonadota</taxon>
        <taxon>Betaproteobacteria</taxon>
        <taxon>Burkholderiales</taxon>
        <taxon>Comamonadaceae</taxon>
        <taxon>Ramlibacter</taxon>
    </lineage>
</organism>
<evidence type="ECO:0000256" key="7">
    <source>
        <dbReference type="ARBA" id="ARBA00023010"/>
    </source>
</evidence>
<evidence type="ECO:0000256" key="1">
    <source>
        <dbReference type="ARBA" id="ARBA00022448"/>
    </source>
</evidence>
<dbReference type="InterPro" id="IPR014001">
    <property type="entry name" value="Helicase_ATP-bd"/>
</dbReference>
<proteinExistence type="predicted"/>
<name>A0ABX6P3T4_9BURK</name>
<keyword evidence="7" id="KW-0811">Translocation</keyword>
<dbReference type="PANTHER" id="PTHR30612:SF0">
    <property type="entry name" value="CHLOROPLAST PROTEIN-TRANSPORTING ATPASE"/>
    <property type="match status" value="1"/>
</dbReference>
<sequence>MTALAGWPFPGLVWGPYPQARLPAAPPDRKPALARAALTRKAAELHARLQQPPILDAALHALRQVPEARRDAAWLEQALLAVAAAMEEVLRVRPHRQQLMAARALLDQRLVEMDTGEGKTLAIAMAAAVAALARTPVHVVTANDYLAQRDADSLRPFFARLGLTVDFIAQPKEMAERRVAYGCDVTYCTAKELAFDYLRDSLLHPADQSPLERRLREAGSPGRAPVLRGLCMAILDEADTILVDEARVPLVLSQPANGVAEETFLRRAAAIAATLAEGRDFTRDAAGATVRLTAGGLASLAAWDADDHPLLGHPQHRATTVELALTAQHLLQRDRDYVVRDGEVMLVDDTTGRAAAGRAWSRGLHQLVELKERVKLTLRNTTVTQITYQRFFVRYLRLAGISGTLRGAGGELRAVYGLRMVRVLPRTPRRVRHAPARLLADSAALWQAVARSAGELAAQGRPVLVGCETVRASEALAAHMRACGLQPLVLNAREDREETRIVGEAGTPAASPWRRAWRGAARTSRWRPRCWSGAGCMSSCAS</sequence>
<keyword evidence="5" id="KW-0653">Protein transport</keyword>
<dbReference type="InterPro" id="IPR044722">
    <property type="entry name" value="SecA_SF2_C"/>
</dbReference>
<keyword evidence="4" id="KW-0067">ATP-binding</keyword>
<evidence type="ECO:0000256" key="2">
    <source>
        <dbReference type="ARBA" id="ARBA00022475"/>
    </source>
</evidence>
<dbReference type="InterPro" id="IPR014018">
    <property type="entry name" value="SecA_motor_DEAD"/>
</dbReference>
<evidence type="ECO:0000256" key="4">
    <source>
        <dbReference type="ARBA" id="ARBA00022840"/>
    </source>
</evidence>
<dbReference type="SUPFAM" id="SSF81767">
    <property type="entry name" value="Pre-protein crosslinking domain of SecA"/>
    <property type="match status" value="1"/>
</dbReference>
<evidence type="ECO:0000256" key="5">
    <source>
        <dbReference type="ARBA" id="ARBA00022927"/>
    </source>
</evidence>
<dbReference type="Proteomes" id="UP000500826">
    <property type="component" value="Chromosome"/>
</dbReference>
<dbReference type="PRINTS" id="PR00906">
    <property type="entry name" value="SECA"/>
</dbReference>
<dbReference type="SMART" id="SM00957">
    <property type="entry name" value="SecA_DEAD"/>
    <property type="match status" value="1"/>
</dbReference>
<evidence type="ECO:0000313" key="12">
    <source>
        <dbReference type="Proteomes" id="UP000500826"/>
    </source>
</evidence>
<dbReference type="InterPro" id="IPR027417">
    <property type="entry name" value="P-loop_NTPase"/>
</dbReference>
<evidence type="ECO:0000259" key="9">
    <source>
        <dbReference type="PROSITE" id="PS51192"/>
    </source>
</evidence>
<dbReference type="InterPro" id="IPR011130">
    <property type="entry name" value="SecA_preprotein_X-link_dom"/>
</dbReference>
<protein>
    <recommendedName>
        <fullName evidence="13">Protein translocase subunit SecA</fullName>
    </recommendedName>
</protein>
<evidence type="ECO:0000256" key="8">
    <source>
        <dbReference type="ARBA" id="ARBA00023136"/>
    </source>
</evidence>
<keyword evidence="6" id="KW-1278">Translocase</keyword>
<dbReference type="Gene3D" id="3.40.50.300">
    <property type="entry name" value="P-loop containing nucleotide triphosphate hydrolases"/>
    <property type="match status" value="2"/>
</dbReference>
<keyword evidence="12" id="KW-1185">Reference proteome</keyword>
<evidence type="ECO:0000256" key="3">
    <source>
        <dbReference type="ARBA" id="ARBA00022741"/>
    </source>
</evidence>
<reference evidence="11 12" key="1">
    <citation type="submission" date="2020-05" db="EMBL/GenBank/DDBJ databases">
        <title>Ramlibacter rhizophilus sp. nov., isolated from rhizosphere soil of national flower Mugunghwa from South Korea.</title>
        <authorList>
            <person name="Zheng-Fei Y."/>
            <person name="Huan T."/>
        </authorList>
    </citation>
    <scope>NUCLEOTIDE SEQUENCE [LARGE SCALE GENOMIC DNA]</scope>
    <source>
        <strain evidence="11 12">H242</strain>
    </source>
</reference>
<dbReference type="InterPro" id="IPR036670">
    <property type="entry name" value="SecA_X-link_sf"/>
</dbReference>
<dbReference type="Pfam" id="PF07517">
    <property type="entry name" value="SecA_DEAD"/>
    <property type="match status" value="1"/>
</dbReference>
<keyword evidence="8" id="KW-0472">Membrane</keyword>
<dbReference type="Pfam" id="PF01043">
    <property type="entry name" value="SecA_PP_bind"/>
    <property type="match status" value="1"/>
</dbReference>
<dbReference type="SUPFAM" id="SSF52540">
    <property type="entry name" value="P-loop containing nucleoside triphosphate hydrolases"/>
    <property type="match status" value="1"/>
</dbReference>
<evidence type="ECO:0000313" key="11">
    <source>
        <dbReference type="EMBL" id="QJW84714.1"/>
    </source>
</evidence>
<dbReference type="InterPro" id="IPR000185">
    <property type="entry name" value="SecA"/>
</dbReference>
<dbReference type="SMART" id="SM00958">
    <property type="entry name" value="SecA_PP_bind"/>
    <property type="match status" value="1"/>
</dbReference>
<dbReference type="InterPro" id="IPR011115">
    <property type="entry name" value="SecA_DEAD"/>
</dbReference>
<keyword evidence="3" id="KW-0547">Nucleotide-binding</keyword>
<evidence type="ECO:0008006" key="13">
    <source>
        <dbReference type="Google" id="ProtNLM"/>
    </source>
</evidence>
<keyword evidence="1" id="KW-0813">Transport</keyword>
<feature type="domain" description="Helicase ATP-binding" evidence="9">
    <location>
        <begin position="100"/>
        <end position="253"/>
    </location>
</feature>
<feature type="domain" description="SecA family profile" evidence="10">
    <location>
        <begin position="1"/>
        <end position="542"/>
    </location>
</feature>
<dbReference type="Gene3D" id="3.90.1440.10">
    <property type="entry name" value="SecA, preprotein cross-linking domain"/>
    <property type="match status" value="1"/>
</dbReference>
<dbReference type="PROSITE" id="PS51192">
    <property type="entry name" value="HELICASE_ATP_BIND_1"/>
    <property type="match status" value="1"/>
</dbReference>
<evidence type="ECO:0000256" key="6">
    <source>
        <dbReference type="ARBA" id="ARBA00022967"/>
    </source>
</evidence>
<dbReference type="Pfam" id="PF21090">
    <property type="entry name" value="P-loop_SecA"/>
    <property type="match status" value="1"/>
</dbReference>
<dbReference type="EMBL" id="CP053418">
    <property type="protein sequence ID" value="QJW84714.1"/>
    <property type="molecule type" value="Genomic_DNA"/>
</dbReference>
<keyword evidence="2" id="KW-1003">Cell membrane</keyword>
<gene>
    <name evidence="11" type="ORF">HK414_16530</name>
</gene>